<dbReference type="CDD" id="cd02440">
    <property type="entry name" value="AdoMet_MTases"/>
    <property type="match status" value="1"/>
</dbReference>
<feature type="region of interest" description="Disordered" evidence="1">
    <location>
        <begin position="1"/>
        <end position="32"/>
    </location>
</feature>
<evidence type="ECO:0000256" key="1">
    <source>
        <dbReference type="SAM" id="MobiDB-lite"/>
    </source>
</evidence>
<proteinExistence type="predicted"/>
<sequence length="283" mass="31226">MKNKTDKSEKPSRTGKETQTNRGPSQGAGGASQTVWNRLKANWYKKGLAGSGAPEAILSAVLPRSSRISSFLDVGAGCGALALPLARAGKRVTAVEPSPQMAKILKDDCEKEGLGVKCINSAWEEVSESDDVRGHDAIICANVPGLLKDNEAFLRRADALAEKAVFLITGADPHADKFYYKGLFPLIYGRDFTARGDYLKTYTMLHSAGTFANIEIVEYNFDQPFDDMEEAVEFWKEYMGLVTEEHDAKLRDFLKERLKETGEGLLAEFHKKSAVIWWNKGPS</sequence>
<feature type="compositionally biased region" description="Basic and acidic residues" evidence="1">
    <location>
        <begin position="1"/>
        <end position="16"/>
    </location>
</feature>
<evidence type="ECO:0000259" key="2">
    <source>
        <dbReference type="Pfam" id="PF13649"/>
    </source>
</evidence>
<dbReference type="AlphaFoldDB" id="A0A3B0V6F3"/>
<accession>A0A3B0V6F3</accession>
<dbReference type="Gene3D" id="3.40.50.150">
    <property type="entry name" value="Vaccinia Virus protein VP39"/>
    <property type="match status" value="1"/>
</dbReference>
<dbReference type="InterPro" id="IPR041698">
    <property type="entry name" value="Methyltransf_25"/>
</dbReference>
<evidence type="ECO:0000313" key="3">
    <source>
        <dbReference type="EMBL" id="VAW38531.1"/>
    </source>
</evidence>
<feature type="domain" description="Methyltransferase" evidence="2">
    <location>
        <begin position="72"/>
        <end position="157"/>
    </location>
</feature>
<protein>
    <recommendedName>
        <fullName evidence="2">Methyltransferase domain-containing protein</fullName>
    </recommendedName>
</protein>
<dbReference type="Pfam" id="PF13649">
    <property type="entry name" value="Methyltransf_25"/>
    <property type="match status" value="1"/>
</dbReference>
<dbReference type="SUPFAM" id="SSF53335">
    <property type="entry name" value="S-adenosyl-L-methionine-dependent methyltransferases"/>
    <property type="match status" value="1"/>
</dbReference>
<gene>
    <name evidence="3" type="ORF">MNBD_DELTA02-1113</name>
</gene>
<organism evidence="3">
    <name type="scientific">hydrothermal vent metagenome</name>
    <dbReference type="NCBI Taxonomy" id="652676"/>
    <lineage>
        <taxon>unclassified sequences</taxon>
        <taxon>metagenomes</taxon>
        <taxon>ecological metagenomes</taxon>
    </lineage>
</organism>
<dbReference type="EMBL" id="UOEZ01000074">
    <property type="protein sequence ID" value="VAW38531.1"/>
    <property type="molecule type" value="Genomic_DNA"/>
</dbReference>
<dbReference type="InterPro" id="IPR029063">
    <property type="entry name" value="SAM-dependent_MTases_sf"/>
</dbReference>
<reference evidence="3" key="1">
    <citation type="submission" date="2018-06" db="EMBL/GenBank/DDBJ databases">
        <authorList>
            <person name="Zhirakovskaya E."/>
        </authorList>
    </citation>
    <scope>NUCLEOTIDE SEQUENCE</scope>
</reference>
<name>A0A3B0V6F3_9ZZZZ</name>